<accession>A0ABY7HU82</accession>
<dbReference type="SUPFAM" id="SSF47413">
    <property type="entry name" value="lambda repressor-like DNA-binding domains"/>
    <property type="match status" value="1"/>
</dbReference>
<reference evidence="2" key="1">
    <citation type="submission" date="2022-12" db="EMBL/GenBank/DDBJ databases">
        <title>Complete genome sequence of an Australian strain of Rouxiella badensis DAR84756 and resolution of the R. badensis DSM100043 and R. chamberiensis DSM28324 genomes.</title>
        <authorList>
            <person name="Paul S."/>
            <person name="Anderson P.J."/>
            <person name="Maynard G."/>
            <person name="Dyall-Smith M."/>
            <person name="Kudinha T."/>
        </authorList>
    </citation>
    <scope>NUCLEOTIDE SEQUENCE</scope>
    <source>
        <strain evidence="2">DSM 28324</strain>
    </source>
</reference>
<evidence type="ECO:0000313" key="3">
    <source>
        <dbReference type="Proteomes" id="UP001164712"/>
    </source>
</evidence>
<proteinExistence type="predicted"/>
<dbReference type="CDD" id="cd00093">
    <property type="entry name" value="HTH_XRE"/>
    <property type="match status" value="1"/>
</dbReference>
<dbReference type="RefSeq" id="WP_269128335.1">
    <property type="nucleotide sequence ID" value="NZ_CP114058.1"/>
</dbReference>
<dbReference type="Pfam" id="PF01381">
    <property type="entry name" value="HTH_3"/>
    <property type="match status" value="1"/>
</dbReference>
<dbReference type="Proteomes" id="UP001164712">
    <property type="component" value="Chromosome"/>
</dbReference>
<gene>
    <name evidence="2" type="ORF">O1V66_05765</name>
</gene>
<sequence length="44" mass="4998">MDEGSASGRMNHYEKGRHAPDIETLRKIGTILNVPLSYFFVKMS</sequence>
<dbReference type="InterPro" id="IPR010982">
    <property type="entry name" value="Lambda_DNA-bd_dom_sf"/>
</dbReference>
<dbReference type="PROSITE" id="PS50943">
    <property type="entry name" value="HTH_CROC1"/>
    <property type="match status" value="1"/>
</dbReference>
<organism evidence="2 3">
    <name type="scientific">Rouxiella chamberiensis</name>
    <dbReference type="NCBI Taxonomy" id="1513468"/>
    <lineage>
        <taxon>Bacteria</taxon>
        <taxon>Pseudomonadati</taxon>
        <taxon>Pseudomonadota</taxon>
        <taxon>Gammaproteobacteria</taxon>
        <taxon>Enterobacterales</taxon>
        <taxon>Yersiniaceae</taxon>
        <taxon>Rouxiella</taxon>
    </lineage>
</organism>
<dbReference type="Gene3D" id="1.10.260.40">
    <property type="entry name" value="lambda repressor-like DNA-binding domains"/>
    <property type="match status" value="1"/>
</dbReference>
<feature type="domain" description="HTH cro/C1-type" evidence="1">
    <location>
        <begin position="11"/>
        <end position="39"/>
    </location>
</feature>
<keyword evidence="3" id="KW-1185">Reference proteome</keyword>
<dbReference type="InterPro" id="IPR001387">
    <property type="entry name" value="Cro/C1-type_HTH"/>
</dbReference>
<protein>
    <submittedName>
        <fullName evidence="2">Helix-turn-helix transcriptional regulator</fullName>
    </submittedName>
</protein>
<name>A0ABY7HU82_9GAMM</name>
<evidence type="ECO:0000313" key="2">
    <source>
        <dbReference type="EMBL" id="WAT02999.1"/>
    </source>
</evidence>
<dbReference type="EMBL" id="CP114058">
    <property type="protein sequence ID" value="WAT02999.1"/>
    <property type="molecule type" value="Genomic_DNA"/>
</dbReference>
<evidence type="ECO:0000259" key="1">
    <source>
        <dbReference type="PROSITE" id="PS50943"/>
    </source>
</evidence>